<accession>A0AAX6BKX4</accession>
<dbReference type="PANTHER" id="PTHR36842:SF1">
    <property type="entry name" value="PROTEIN TOLB"/>
    <property type="match status" value="1"/>
</dbReference>
<protein>
    <recommendedName>
        <fullName evidence="4">Lipoprotein</fullName>
    </recommendedName>
</protein>
<evidence type="ECO:0000256" key="1">
    <source>
        <dbReference type="ARBA" id="ARBA00009820"/>
    </source>
</evidence>
<reference evidence="2" key="1">
    <citation type="journal article" date="2024" name="Appl Microbiol">
        <title>Effect of kuratsuki Bacillus and Priestia on Taste of Sake.</title>
        <authorList>
            <person name="Kobayashi K."/>
            <person name="Nishida H."/>
        </authorList>
    </citation>
    <scope>NUCLEOTIDE SEQUENCE</scope>
    <source>
        <strain evidence="2">B-12</strain>
    </source>
</reference>
<gene>
    <name evidence="2" type="ORF">ShirakiTB12_28990</name>
</gene>
<evidence type="ECO:0008006" key="4">
    <source>
        <dbReference type="Google" id="ProtNLM"/>
    </source>
</evidence>
<comment type="similarity">
    <text evidence="1">Belongs to the TolB family.</text>
</comment>
<proteinExistence type="inferred from homology"/>
<comment type="caution">
    <text evidence="2">The sequence shown here is derived from an EMBL/GenBank/DDBJ whole genome shotgun (WGS) entry which is preliminary data.</text>
</comment>
<dbReference type="AlphaFoldDB" id="A0AAX6BKX4"/>
<dbReference type="EMBL" id="BSYK01000001">
    <property type="protein sequence ID" value="GMG74431.1"/>
    <property type="molecule type" value="Genomic_DNA"/>
</dbReference>
<dbReference type="SUPFAM" id="SSF82171">
    <property type="entry name" value="DPP6 N-terminal domain-like"/>
    <property type="match status" value="1"/>
</dbReference>
<dbReference type="PANTHER" id="PTHR36842">
    <property type="entry name" value="PROTEIN TOLB HOMOLOG"/>
    <property type="match status" value="1"/>
</dbReference>
<dbReference type="PROSITE" id="PS51257">
    <property type="entry name" value="PROKAR_LIPOPROTEIN"/>
    <property type="match status" value="1"/>
</dbReference>
<dbReference type="Pfam" id="PF07676">
    <property type="entry name" value="PD40"/>
    <property type="match status" value="1"/>
</dbReference>
<evidence type="ECO:0000313" key="2">
    <source>
        <dbReference type="EMBL" id="GMG74431.1"/>
    </source>
</evidence>
<sequence>MKRYRLMIYIASTFLILASCGQGEGHRETVEKPDKKITVLDHVNQDGKIEVKDVQDINGVRAFQFLNENTVIVSQENKQFRSHDFGPKEVYAQNLATYNLKNKSTFVLHPSNEIQHAAKLSPNGKYLFYKVAKGEDTFGYIMNVQTKKTVEIKNVLLYPSSGEWLNNSEVMFITMEGKLSKANVKGKAEPLLHRDDRILDAVKGIGGIYYIGVNNQLFFLHNEQTDPEKIRDNVVSIIPSPNGKQLALVQQKDAQTRTLSITDLKGSEAFQLALSTQIFGVSWSPDGSKLAYNFISEKEGDKGIFIADGLTGDVTHLNVNLDYAADQLAWSQSGNKLVASSFTQNQVHTYIIFLKKTA</sequence>
<organism evidence="2 3">
    <name type="scientific">Priestia megaterium</name>
    <name type="common">Bacillus megaterium</name>
    <dbReference type="NCBI Taxonomy" id="1404"/>
    <lineage>
        <taxon>Bacteria</taxon>
        <taxon>Bacillati</taxon>
        <taxon>Bacillota</taxon>
        <taxon>Bacilli</taxon>
        <taxon>Bacillales</taxon>
        <taxon>Bacillaceae</taxon>
        <taxon>Priestia</taxon>
    </lineage>
</organism>
<dbReference type="Proteomes" id="UP001165240">
    <property type="component" value="Unassembled WGS sequence"/>
</dbReference>
<dbReference type="Gene3D" id="2.120.10.30">
    <property type="entry name" value="TolB, C-terminal domain"/>
    <property type="match status" value="1"/>
</dbReference>
<name>A0AAX6BKX4_PRIMG</name>
<dbReference type="InterPro" id="IPR011042">
    <property type="entry name" value="6-blade_b-propeller_TolB-like"/>
</dbReference>
<dbReference type="RefSeq" id="WP_310876504.1">
    <property type="nucleotide sequence ID" value="NZ_BSYK01000001.1"/>
</dbReference>
<evidence type="ECO:0000313" key="3">
    <source>
        <dbReference type="Proteomes" id="UP001165240"/>
    </source>
</evidence>
<dbReference type="InterPro" id="IPR011659">
    <property type="entry name" value="WD40"/>
</dbReference>